<dbReference type="AlphaFoldDB" id="A0A076EHN5"/>
<proteinExistence type="predicted"/>
<evidence type="ECO:0000313" key="2">
    <source>
        <dbReference type="Proteomes" id="UP000028488"/>
    </source>
</evidence>
<gene>
    <name evidence="1" type="ORF">EP51_11695</name>
</gene>
<dbReference type="Proteomes" id="UP000028488">
    <property type="component" value="Chromosome"/>
</dbReference>
<reference evidence="1 2" key="1">
    <citation type="submission" date="2014-07" db="EMBL/GenBank/DDBJ databases">
        <title>Genome Sequence of Rhodococcus opacus Strain R7, a Biodegrader of Mono- and Polycyclic Aromatic Hydrocarbons.</title>
        <authorList>
            <person name="Di Gennaro P."/>
            <person name="Zampolli J."/>
            <person name="Presti I."/>
            <person name="Cappelletti M."/>
            <person name="D'Ursi P."/>
            <person name="Orro A."/>
            <person name="Mezzelani A."/>
            <person name="Milanesi L."/>
        </authorList>
    </citation>
    <scope>NUCLEOTIDE SEQUENCE [LARGE SCALE GENOMIC DNA]</scope>
    <source>
        <strain evidence="1 2">R7</strain>
    </source>
</reference>
<sequence>MRPLQCTECGARVLVQKNSWEHTSVQWDDAARARCREIGSAGPGRPGAPRKGCSALTASITRAAEAGVVPVRDPDPVPTPVVAH</sequence>
<name>A0A076EHN5_RHOOP</name>
<evidence type="ECO:0008006" key="3">
    <source>
        <dbReference type="Google" id="ProtNLM"/>
    </source>
</evidence>
<dbReference type="EMBL" id="CP008947">
    <property type="protein sequence ID" value="AII05241.1"/>
    <property type="molecule type" value="Genomic_DNA"/>
</dbReference>
<protein>
    <recommendedName>
        <fullName evidence="3">Ferredoxin</fullName>
    </recommendedName>
</protein>
<dbReference type="RefSeq" id="WP_128639285.1">
    <property type="nucleotide sequence ID" value="NZ_CP008947.1"/>
</dbReference>
<evidence type="ECO:0000313" key="1">
    <source>
        <dbReference type="EMBL" id="AII05241.1"/>
    </source>
</evidence>
<organism evidence="1 2">
    <name type="scientific">Rhodococcus opacus</name>
    <name type="common">Nocardia opaca</name>
    <dbReference type="NCBI Taxonomy" id="37919"/>
    <lineage>
        <taxon>Bacteria</taxon>
        <taxon>Bacillati</taxon>
        <taxon>Actinomycetota</taxon>
        <taxon>Actinomycetes</taxon>
        <taxon>Mycobacteriales</taxon>
        <taxon>Nocardiaceae</taxon>
        <taxon>Rhodococcus</taxon>
    </lineage>
</organism>
<accession>A0A076EHN5</accession>
<dbReference type="eggNOG" id="ENOG5030TW2">
    <property type="taxonomic scope" value="Bacteria"/>
</dbReference>